<protein>
    <submittedName>
        <fullName evidence="1">Uncharacterized protein</fullName>
    </submittedName>
</protein>
<name>A0ACC2VEN2_9TREE</name>
<dbReference type="EMBL" id="JASBWT010000016">
    <property type="protein sequence ID" value="KAJ9097624.1"/>
    <property type="molecule type" value="Genomic_DNA"/>
</dbReference>
<sequence>MAAQDGQPAAPTAVPKRSDKRDGNKHGSLKAVKEDSSLPKVLHVKNFEHNFNVEGFIGGLTENLSESSQSRSGGMILGTAPVLRTVLILANIALAIEPVTYSKTFSTALDHLLALQKQMSTRTRRLDEEMKIAERDYAGRLKDMQGDFEAVGTTFSSLEGKITGVGRTAMRIGEQLETLHHFRSLAQSVSLLLSYYLSVAQPPESTKNPDGTETTPQTPLEALFVTRTTREGRTKLAVILRRLSALAKDVVENAAAASNVGNNESEGKVNPALKADLEKAERVREEVTRFSEQFEKEILRLFDKSYRKGDIKMMTHCAKTLQSFNGGTSCIQMYVNQHDFFISQDRFLEKTETVEGYDLPEDGDSSSIPKEGSSSNLWRKLNDPDVPAPDKEPGLEALFDEIRLTVSQEAQIIQAVFPVKEEVMKVFLQRVFAQVIQQHLEHLFSKAAAQGDLALLRMLRLTHVKCAALVEDLKRYNFTNNGQTITIDDSDDKQAANASPLTAMLDLCMEEMFMNYLDKGRYLELETRWLTDAYKETLAAFDRYHLNIIKSKPNSLLDRVVNQLSSSTAPSTTTPSHPSNLTGAGPASTAAAWLHKYGGVANSFGGAGTGTHSSAASGRASPAPSGAATPRFEDPSLLDPTTMKPKGNEREAALETQMAETMLKLHAEAVGRVVELSLPGDVPKNTNIIAHILMDSIGRNYMELALDSLIARLDVYDGKTEPLIGGLLALKQTDLILHLWQRYSATAILPLAASSITVRKQYSQANANATTRIEGKANSLLQKTIDATMVWLVNLLKRQKNNDFKPKNEEMSFARNSTEPCRACCDFLERLKGITDKSLSGKNAVSFLMEVGMVFHGLLLEHFKKFPVNPTGGLMLTKDLAAYQDVVKNFGIPEINERFEMLRQLGNSFIVQPEVLRSYLTEAHLGKIDARLLRPYLAQRSDFSSFSRRFLEDEGLAGTEVPTADDSSKQGLSRGSRLSIGAGSGMLRLRELLKAVDEHAFGHDRLHTEKHDFSDHAGKTSPMNPGNTSGHAPQTPVPGFVMPIV</sequence>
<organism evidence="1 2">
    <name type="scientific">Naganishia friedmannii</name>
    <dbReference type="NCBI Taxonomy" id="89922"/>
    <lineage>
        <taxon>Eukaryota</taxon>
        <taxon>Fungi</taxon>
        <taxon>Dikarya</taxon>
        <taxon>Basidiomycota</taxon>
        <taxon>Agaricomycotina</taxon>
        <taxon>Tremellomycetes</taxon>
        <taxon>Filobasidiales</taxon>
        <taxon>Filobasidiaceae</taxon>
        <taxon>Naganishia</taxon>
    </lineage>
</organism>
<accession>A0ACC2VEN2</accession>
<reference evidence="1" key="1">
    <citation type="submission" date="2023-04" db="EMBL/GenBank/DDBJ databases">
        <title>Draft Genome sequencing of Naganishia species isolated from polar environments using Oxford Nanopore Technology.</title>
        <authorList>
            <person name="Leo P."/>
            <person name="Venkateswaran K."/>
        </authorList>
    </citation>
    <scope>NUCLEOTIDE SEQUENCE</scope>
    <source>
        <strain evidence="1">MNA-CCFEE 5423</strain>
    </source>
</reference>
<evidence type="ECO:0000313" key="1">
    <source>
        <dbReference type="EMBL" id="KAJ9097624.1"/>
    </source>
</evidence>
<gene>
    <name evidence="1" type="ORF">QFC21_004660</name>
</gene>
<proteinExistence type="predicted"/>
<keyword evidence="2" id="KW-1185">Reference proteome</keyword>
<evidence type="ECO:0000313" key="2">
    <source>
        <dbReference type="Proteomes" id="UP001227268"/>
    </source>
</evidence>
<dbReference type="Proteomes" id="UP001227268">
    <property type="component" value="Unassembled WGS sequence"/>
</dbReference>
<comment type="caution">
    <text evidence="1">The sequence shown here is derived from an EMBL/GenBank/DDBJ whole genome shotgun (WGS) entry which is preliminary data.</text>
</comment>